<comment type="caution">
    <text evidence="1">The sequence shown here is derived from an EMBL/GenBank/DDBJ whole genome shotgun (WGS) entry which is preliminary data.</text>
</comment>
<organism evidence="1 2">
    <name type="scientific">Rosa chinensis</name>
    <name type="common">China rose</name>
    <dbReference type="NCBI Taxonomy" id="74649"/>
    <lineage>
        <taxon>Eukaryota</taxon>
        <taxon>Viridiplantae</taxon>
        <taxon>Streptophyta</taxon>
        <taxon>Embryophyta</taxon>
        <taxon>Tracheophyta</taxon>
        <taxon>Spermatophyta</taxon>
        <taxon>Magnoliopsida</taxon>
        <taxon>eudicotyledons</taxon>
        <taxon>Gunneridae</taxon>
        <taxon>Pentapetalae</taxon>
        <taxon>rosids</taxon>
        <taxon>fabids</taxon>
        <taxon>Rosales</taxon>
        <taxon>Rosaceae</taxon>
        <taxon>Rosoideae</taxon>
        <taxon>Rosoideae incertae sedis</taxon>
        <taxon>Rosa</taxon>
    </lineage>
</organism>
<accession>A0A2P6PX42</accession>
<dbReference type="GO" id="GO:0080008">
    <property type="term" value="C:Cul4-RING E3 ubiquitin ligase complex"/>
    <property type="evidence" value="ECO:0007669"/>
    <property type="project" value="TreeGrafter"/>
</dbReference>
<proteinExistence type="predicted"/>
<dbReference type="EMBL" id="PDCK01000044">
    <property type="protein sequence ID" value="PRQ26493.1"/>
    <property type="molecule type" value="Genomic_DNA"/>
</dbReference>
<dbReference type="Proteomes" id="UP000238479">
    <property type="component" value="Chromosome 6"/>
</dbReference>
<dbReference type="InterPro" id="IPR051859">
    <property type="entry name" value="DCAF"/>
</dbReference>
<dbReference type="GO" id="GO:0043161">
    <property type="term" value="P:proteasome-mediated ubiquitin-dependent protein catabolic process"/>
    <property type="evidence" value="ECO:0007669"/>
    <property type="project" value="TreeGrafter"/>
</dbReference>
<name>A0A2P6PX42_ROSCH</name>
<evidence type="ECO:0000313" key="1">
    <source>
        <dbReference type="EMBL" id="PRQ26493.1"/>
    </source>
</evidence>
<gene>
    <name evidence="1" type="ORF">RchiOBHm_Chr6g0295231</name>
</gene>
<dbReference type="PANTHER" id="PTHR19847">
    <property type="entry name" value="DDB1- AND CUL4-ASSOCIATED FACTOR 11"/>
    <property type="match status" value="1"/>
</dbReference>
<dbReference type="AlphaFoldDB" id="A0A2P6PX42"/>
<evidence type="ECO:0000313" key="2">
    <source>
        <dbReference type="Proteomes" id="UP000238479"/>
    </source>
</evidence>
<dbReference type="PANTHER" id="PTHR19847:SF7">
    <property type="entry name" value="DDB1- AND CUL4-ASSOCIATED FACTOR 11"/>
    <property type="match status" value="1"/>
</dbReference>
<dbReference type="STRING" id="74649.A0A2P6PX42"/>
<reference evidence="1 2" key="1">
    <citation type="journal article" date="2018" name="Nat. Genet.">
        <title>The Rosa genome provides new insights in the design of modern roses.</title>
        <authorList>
            <person name="Bendahmane M."/>
        </authorList>
    </citation>
    <scope>NUCLEOTIDE SEQUENCE [LARGE SCALE GENOMIC DNA]</scope>
    <source>
        <strain evidence="2">cv. Old Blush</strain>
    </source>
</reference>
<sequence length="174" mass="20382">MSPLSYMYIFVTLIFQFLNSPRITDHDWDYRWTEYPAHARTSRHPLDQLLATYRDHSVLHTLIRCYFSLAYRSWEVGLVKQLVSLYPESYLLAIVLVIGHHFISMQYNGQKYIYTGSSDHLVYIYDLVVDISHYQDVSFACNFCEIANGMRSGNCHLLVFVCTLRHINNLASDL</sequence>
<protein>
    <submittedName>
        <fullName evidence="1">Putative transcription factor WD40-like family</fullName>
    </submittedName>
</protein>
<keyword evidence="2" id="KW-1185">Reference proteome</keyword>
<dbReference type="Gramene" id="PRQ26493">
    <property type="protein sequence ID" value="PRQ26493"/>
    <property type="gene ID" value="RchiOBHm_Chr6g0295231"/>
</dbReference>